<dbReference type="EMBL" id="UINC01000291">
    <property type="protein sequence ID" value="SUZ52737.1"/>
    <property type="molecule type" value="Genomic_DNA"/>
</dbReference>
<dbReference type="GO" id="GO:0016121">
    <property type="term" value="P:carotene catabolic process"/>
    <property type="evidence" value="ECO:0007669"/>
    <property type="project" value="TreeGrafter"/>
</dbReference>
<dbReference type="PANTHER" id="PTHR10543">
    <property type="entry name" value="BETA-CAROTENE DIOXYGENASE"/>
    <property type="match status" value="1"/>
</dbReference>
<dbReference type="InterPro" id="IPR004294">
    <property type="entry name" value="Carotenoid_Oase"/>
</dbReference>
<evidence type="ECO:0000256" key="3">
    <source>
        <dbReference type="ARBA" id="ARBA00022723"/>
    </source>
</evidence>
<evidence type="ECO:0000256" key="2">
    <source>
        <dbReference type="ARBA" id="ARBA00006787"/>
    </source>
</evidence>
<reference evidence="6" key="1">
    <citation type="submission" date="2018-05" db="EMBL/GenBank/DDBJ databases">
        <authorList>
            <person name="Lanie J.A."/>
            <person name="Ng W.-L."/>
            <person name="Kazmierczak K.M."/>
            <person name="Andrzejewski T.M."/>
            <person name="Davidsen T.M."/>
            <person name="Wayne K.J."/>
            <person name="Tettelin H."/>
            <person name="Glass J.I."/>
            <person name="Rusch D."/>
            <person name="Podicherti R."/>
            <person name="Tsui H.-C.T."/>
            <person name="Winkler M.E."/>
        </authorList>
    </citation>
    <scope>NUCLEOTIDE SEQUENCE</scope>
</reference>
<evidence type="ECO:0000313" key="6">
    <source>
        <dbReference type="EMBL" id="SUZ52737.1"/>
    </source>
</evidence>
<dbReference type="GO" id="GO:0010436">
    <property type="term" value="F:carotenoid dioxygenase activity"/>
    <property type="evidence" value="ECO:0007669"/>
    <property type="project" value="TreeGrafter"/>
</dbReference>
<comment type="similarity">
    <text evidence="2">Belongs to the carotenoid oxygenase family.</text>
</comment>
<dbReference type="GO" id="GO:0046872">
    <property type="term" value="F:metal ion binding"/>
    <property type="evidence" value="ECO:0007669"/>
    <property type="project" value="UniProtKB-KW"/>
</dbReference>
<keyword evidence="3" id="KW-0479">Metal-binding</keyword>
<dbReference type="PANTHER" id="PTHR10543:SF89">
    <property type="entry name" value="CAROTENOID 9,10(9',10')-CLEAVAGE DIOXYGENASE 1"/>
    <property type="match status" value="1"/>
</dbReference>
<organism evidence="6">
    <name type="scientific">marine metagenome</name>
    <dbReference type="NCBI Taxonomy" id="408172"/>
    <lineage>
        <taxon>unclassified sequences</taxon>
        <taxon>metagenomes</taxon>
        <taxon>ecological metagenomes</taxon>
    </lineage>
</organism>
<keyword evidence="5" id="KW-0408">Iron</keyword>
<evidence type="ECO:0000256" key="4">
    <source>
        <dbReference type="ARBA" id="ARBA00023002"/>
    </source>
</evidence>
<keyword evidence="4" id="KW-0560">Oxidoreductase</keyword>
<accession>A0A381NDY2</accession>
<evidence type="ECO:0000256" key="5">
    <source>
        <dbReference type="ARBA" id="ARBA00023004"/>
    </source>
</evidence>
<sequence>MSQNLFDTDNVDKNAWHLQGNWGPVEKELESSELVVKGKIPEGLNGLYVRNGMNPRSGYSDHWFFGNGMLHGFTFEDGKVSYKNRYVKTPYYEKDLDIMSSFGDLSASPANTHIVKHAGKVLALEEAHLPWQVDEELETIGVYDFAGKLNGAMTAHPRICPKTGELLFFSYSMMAEPYLTYYRVNAKGDLIQVEPIELPRAVMMHDWNVTENHVVFMDLPIISDMNLAVETGSPFGFKPECGARLGVMPRDGSNSDVRWFEIDPCYVFHPLNSYEEGNKIILYVCKQKEAMVGGFQEIYGGDTTIGRLWKWTIDLELGEVKEEQIDDAACDFPRVDDRRTGLKTDYGYCMTLDTNAESLTLGNHVHKYDLVNNKRFTHNLGKNVKGGEPVFAPKSKDSDEEDGWILMLAYEEETEKSKLLIIDSKDFESPPVAEIYTPQRIPYGAHGSWMPK</sequence>
<evidence type="ECO:0008006" key="7">
    <source>
        <dbReference type="Google" id="ProtNLM"/>
    </source>
</evidence>
<dbReference type="Pfam" id="PF03055">
    <property type="entry name" value="RPE65"/>
    <property type="match status" value="1"/>
</dbReference>
<protein>
    <recommendedName>
        <fullName evidence="7">Dioxygenase</fullName>
    </recommendedName>
</protein>
<evidence type="ECO:0000256" key="1">
    <source>
        <dbReference type="ARBA" id="ARBA00001954"/>
    </source>
</evidence>
<gene>
    <name evidence="6" type="ORF">METZ01_LOCUS5591</name>
</gene>
<name>A0A381NDY2_9ZZZZ</name>
<comment type="cofactor">
    <cofactor evidence="1">
        <name>Fe(2+)</name>
        <dbReference type="ChEBI" id="CHEBI:29033"/>
    </cofactor>
</comment>
<dbReference type="AlphaFoldDB" id="A0A381NDY2"/>
<proteinExistence type="inferred from homology"/>